<dbReference type="Proteomes" id="UP000823388">
    <property type="component" value="Chromosome 1N"/>
</dbReference>
<dbReference type="GO" id="GO:0006396">
    <property type="term" value="P:RNA processing"/>
    <property type="evidence" value="ECO:0007669"/>
    <property type="project" value="InterPro"/>
</dbReference>
<feature type="region of interest" description="Disordered" evidence="1">
    <location>
        <begin position="176"/>
        <end position="201"/>
    </location>
</feature>
<sequence>MGKKNSGASARAANQAVSLREETSGQTRVDEASMLRVKHLQRLAAWAGAEVGVGPVGALLGFRLAASAEAAGVPLGATTFLCQRCETVLRPGFNCTVHIRNKRNKARRRKKSNCCQNSISYACHFCGDQNLILGSGKGVVKSLLPSREQATMDSSRRILRGNSSNTRTRGMKKVLEHSHAASLQVDPPSELRQSTSERGEHGERLKCNFSLIGSKMEGVVLSTVKSGHLAVSTSEEGSIQVIENTNDEQMHENEPISCENVKICEANATSQAELPVASTFVTPQKKKLAEVTDTKHLVEPLNSTGSKTGKKGENPGSVTGNTFSSSSKSAPNDSRKNSKCASSDSAPVSGSSRKRARKGWTTLKQIAEKDEIERKEKMGNFESVEWEHKSKVPGKMHGCGHDAHVAMLLGSAKILQDHRDELKGTVVLVFRPAEEGGGGAQKMIEAGAVENIEAIFGLHVADSVPIGVLASRPGPNNGWEWIL</sequence>
<proteinExistence type="predicted"/>
<dbReference type="Pfam" id="PF01546">
    <property type="entry name" value="Peptidase_M20"/>
    <property type="match status" value="1"/>
</dbReference>
<dbReference type="PANTHER" id="PTHR36072:SF2">
    <property type="entry name" value="OS01G0531000 PROTEIN"/>
    <property type="match status" value="1"/>
</dbReference>
<dbReference type="PANTHER" id="PTHR36072">
    <property type="entry name" value="OS01G0541600 PROTEIN"/>
    <property type="match status" value="1"/>
</dbReference>
<dbReference type="Gene3D" id="3.40.630.10">
    <property type="entry name" value="Zn peptidases"/>
    <property type="match status" value="1"/>
</dbReference>
<evidence type="ECO:0000256" key="1">
    <source>
        <dbReference type="SAM" id="MobiDB-lite"/>
    </source>
</evidence>
<organism evidence="2 3">
    <name type="scientific">Panicum virgatum</name>
    <name type="common">Blackwell switchgrass</name>
    <dbReference type="NCBI Taxonomy" id="38727"/>
    <lineage>
        <taxon>Eukaryota</taxon>
        <taxon>Viridiplantae</taxon>
        <taxon>Streptophyta</taxon>
        <taxon>Embryophyta</taxon>
        <taxon>Tracheophyta</taxon>
        <taxon>Spermatophyta</taxon>
        <taxon>Magnoliopsida</taxon>
        <taxon>Liliopsida</taxon>
        <taxon>Poales</taxon>
        <taxon>Poaceae</taxon>
        <taxon>PACMAD clade</taxon>
        <taxon>Panicoideae</taxon>
        <taxon>Panicodae</taxon>
        <taxon>Paniceae</taxon>
        <taxon>Panicinae</taxon>
        <taxon>Panicum</taxon>
        <taxon>Panicum sect. Hiantes</taxon>
    </lineage>
</organism>
<dbReference type="SUPFAM" id="SSF53187">
    <property type="entry name" value="Zn-dependent exopeptidases"/>
    <property type="match status" value="1"/>
</dbReference>
<keyword evidence="3" id="KW-1185">Reference proteome</keyword>
<dbReference type="AlphaFoldDB" id="A0A8T0WSG7"/>
<comment type="caution">
    <text evidence="2">The sequence shown here is derived from an EMBL/GenBank/DDBJ whole genome shotgun (WGS) entry which is preliminary data.</text>
</comment>
<feature type="region of interest" description="Disordered" evidence="1">
    <location>
        <begin position="291"/>
        <end position="362"/>
    </location>
</feature>
<protein>
    <submittedName>
        <fullName evidence="2">Uncharacterized protein</fullName>
    </submittedName>
</protein>
<dbReference type="EMBL" id="CM029038">
    <property type="protein sequence ID" value="KAG2650255.1"/>
    <property type="molecule type" value="Genomic_DNA"/>
</dbReference>
<dbReference type="GO" id="GO:0016787">
    <property type="term" value="F:hydrolase activity"/>
    <property type="evidence" value="ECO:0007669"/>
    <property type="project" value="InterPro"/>
</dbReference>
<feature type="compositionally biased region" description="Low complexity" evidence="1">
    <location>
        <begin position="342"/>
        <end position="351"/>
    </location>
</feature>
<evidence type="ECO:0000313" key="3">
    <source>
        <dbReference type="Proteomes" id="UP000823388"/>
    </source>
</evidence>
<feature type="region of interest" description="Disordered" evidence="1">
    <location>
        <begin position="1"/>
        <end position="25"/>
    </location>
</feature>
<gene>
    <name evidence="2" type="ORF">PVAP13_1NG173600</name>
</gene>
<accession>A0A8T0WSG7</accession>
<feature type="compositionally biased region" description="Polar residues" evidence="1">
    <location>
        <begin position="316"/>
        <end position="332"/>
    </location>
</feature>
<evidence type="ECO:0000313" key="2">
    <source>
        <dbReference type="EMBL" id="KAG2650255.1"/>
    </source>
</evidence>
<name>A0A8T0WSG7_PANVG</name>
<dbReference type="Pfam" id="PF04032">
    <property type="entry name" value="Rpr2"/>
    <property type="match status" value="1"/>
</dbReference>
<dbReference type="Gene3D" id="6.20.50.20">
    <property type="match status" value="1"/>
</dbReference>
<dbReference type="InterPro" id="IPR002933">
    <property type="entry name" value="Peptidase_M20"/>
</dbReference>
<reference evidence="2" key="1">
    <citation type="submission" date="2020-05" db="EMBL/GenBank/DDBJ databases">
        <title>WGS assembly of Panicum virgatum.</title>
        <authorList>
            <person name="Lovell J.T."/>
            <person name="Jenkins J."/>
            <person name="Shu S."/>
            <person name="Juenger T.E."/>
            <person name="Schmutz J."/>
        </authorList>
    </citation>
    <scope>NUCLEOTIDE SEQUENCE</scope>
    <source>
        <strain evidence="2">AP13</strain>
    </source>
</reference>
<dbReference type="InterPro" id="IPR007175">
    <property type="entry name" value="Rpr2/Snm1/Rpp21"/>
</dbReference>